<comment type="caution">
    <text evidence="8">The sequence shown here is derived from an EMBL/GenBank/DDBJ whole genome shotgun (WGS) entry which is preliminary data.</text>
</comment>
<name>A0A930DQS2_9FIRM</name>
<dbReference type="InterPro" id="IPR029061">
    <property type="entry name" value="THDP-binding"/>
</dbReference>
<accession>A0A930DQS2</accession>
<dbReference type="SUPFAM" id="SSF52518">
    <property type="entry name" value="Thiamin diphosphate-binding fold (THDP-binding)"/>
    <property type="match status" value="1"/>
</dbReference>
<dbReference type="GO" id="GO:0046872">
    <property type="term" value="F:metal ion binding"/>
    <property type="evidence" value="ECO:0007669"/>
    <property type="project" value="UniProtKB-KW"/>
</dbReference>
<dbReference type="PANTHER" id="PTHR43322:SF5">
    <property type="entry name" value="1-DEOXY-D-XYLULOSE-5-PHOSPHATE SYNTHASE, CHLOROPLASTIC"/>
    <property type="match status" value="1"/>
</dbReference>
<dbReference type="PANTHER" id="PTHR43322">
    <property type="entry name" value="1-D-DEOXYXYLULOSE 5-PHOSPHATE SYNTHASE-RELATED"/>
    <property type="match status" value="1"/>
</dbReference>
<organism evidence="8 9">
    <name type="scientific">Oribacterium parvum</name>
    <dbReference type="NCBI Taxonomy" id="1501329"/>
    <lineage>
        <taxon>Bacteria</taxon>
        <taxon>Bacillati</taxon>
        <taxon>Bacillota</taxon>
        <taxon>Clostridia</taxon>
        <taxon>Lachnospirales</taxon>
        <taxon>Lachnospiraceae</taxon>
        <taxon>Oribacterium</taxon>
    </lineage>
</organism>
<dbReference type="EMBL" id="JABZRD010000512">
    <property type="protein sequence ID" value="MBF1284421.1"/>
    <property type="molecule type" value="Genomic_DNA"/>
</dbReference>
<evidence type="ECO:0000256" key="4">
    <source>
        <dbReference type="ARBA" id="ARBA00022679"/>
    </source>
</evidence>
<proteinExistence type="predicted"/>
<comment type="cofactor">
    <cofactor evidence="2">
        <name>thiamine diphosphate</name>
        <dbReference type="ChEBI" id="CHEBI:58937"/>
    </cofactor>
</comment>
<dbReference type="Gene3D" id="3.40.50.970">
    <property type="match status" value="1"/>
</dbReference>
<evidence type="ECO:0000313" key="9">
    <source>
        <dbReference type="Proteomes" id="UP000709351"/>
    </source>
</evidence>
<dbReference type="InterPro" id="IPR005477">
    <property type="entry name" value="Dxylulose-5-P_synthase"/>
</dbReference>
<dbReference type="Proteomes" id="UP000709351">
    <property type="component" value="Unassembled WGS sequence"/>
</dbReference>
<comment type="cofactor">
    <cofactor evidence="1">
        <name>Mg(2+)</name>
        <dbReference type="ChEBI" id="CHEBI:18420"/>
    </cofactor>
</comment>
<dbReference type="AlphaFoldDB" id="A0A930DQS2"/>
<keyword evidence="5" id="KW-0479">Metal-binding</keyword>
<protein>
    <submittedName>
        <fullName evidence="8">1-deoxy-D-xylulose-5-phosphate synthase</fullName>
    </submittedName>
</protein>
<dbReference type="InterPro" id="IPR049557">
    <property type="entry name" value="Transketolase_CS"/>
</dbReference>
<keyword evidence="7" id="KW-0786">Thiamine pyrophosphate</keyword>
<dbReference type="GO" id="GO:0016114">
    <property type="term" value="P:terpenoid biosynthetic process"/>
    <property type="evidence" value="ECO:0007669"/>
    <property type="project" value="InterPro"/>
</dbReference>
<feature type="non-terminal residue" evidence="8">
    <location>
        <position position="129"/>
    </location>
</feature>
<dbReference type="PROSITE" id="PS00801">
    <property type="entry name" value="TRANSKETOLASE_1"/>
    <property type="match status" value="1"/>
</dbReference>
<evidence type="ECO:0000256" key="1">
    <source>
        <dbReference type="ARBA" id="ARBA00001946"/>
    </source>
</evidence>
<dbReference type="GO" id="GO:0008661">
    <property type="term" value="F:1-deoxy-D-xylulose-5-phosphate synthase activity"/>
    <property type="evidence" value="ECO:0007669"/>
    <property type="project" value="InterPro"/>
</dbReference>
<dbReference type="Pfam" id="PF13292">
    <property type="entry name" value="DXP_synthase_N"/>
    <property type="match status" value="1"/>
</dbReference>
<evidence type="ECO:0000256" key="5">
    <source>
        <dbReference type="ARBA" id="ARBA00022723"/>
    </source>
</evidence>
<evidence type="ECO:0000256" key="2">
    <source>
        <dbReference type="ARBA" id="ARBA00001964"/>
    </source>
</evidence>
<evidence type="ECO:0000256" key="7">
    <source>
        <dbReference type="ARBA" id="ARBA00023052"/>
    </source>
</evidence>
<gene>
    <name evidence="8" type="ORF">HXM93_07840</name>
</gene>
<comment type="subunit">
    <text evidence="3">Homodimer.</text>
</comment>
<dbReference type="GO" id="GO:0005829">
    <property type="term" value="C:cytosol"/>
    <property type="evidence" value="ECO:0007669"/>
    <property type="project" value="TreeGrafter"/>
</dbReference>
<evidence type="ECO:0000256" key="3">
    <source>
        <dbReference type="ARBA" id="ARBA00011738"/>
    </source>
</evidence>
<keyword evidence="4" id="KW-0808">Transferase</keyword>
<dbReference type="GO" id="GO:0019288">
    <property type="term" value="P:isopentenyl diphosphate biosynthetic process, methylerythritol 4-phosphate pathway"/>
    <property type="evidence" value="ECO:0007669"/>
    <property type="project" value="TreeGrafter"/>
</dbReference>
<sequence length="129" mass="14257">MILESIHGAEDIKRLSLSEQKTLAKELRRFILEKTSMHGGHLASNLGVVELTIALFHSLNLPQDKLVWDVGHQCYTHKILSGRKDDFDGLRQLGGISGFPKREESPYDCFNTGHSSTSISAALGIAQAR</sequence>
<keyword evidence="6" id="KW-0460">Magnesium</keyword>
<evidence type="ECO:0000256" key="6">
    <source>
        <dbReference type="ARBA" id="ARBA00022842"/>
    </source>
</evidence>
<evidence type="ECO:0000313" key="8">
    <source>
        <dbReference type="EMBL" id="MBF1284421.1"/>
    </source>
</evidence>
<reference evidence="8" key="1">
    <citation type="submission" date="2020-04" db="EMBL/GenBank/DDBJ databases">
        <title>Deep metagenomics examines the oral microbiome during advanced dental caries in children, revealing novel taxa and co-occurrences with host molecules.</title>
        <authorList>
            <person name="Baker J.L."/>
            <person name="Morton J.T."/>
            <person name="Dinis M."/>
            <person name="Alvarez R."/>
            <person name="Tran N.C."/>
            <person name="Knight R."/>
            <person name="Edlund A."/>
        </authorList>
    </citation>
    <scope>NUCLEOTIDE SEQUENCE</scope>
    <source>
        <strain evidence="8">JCVI_24_bin.2</strain>
    </source>
</reference>